<feature type="region of interest" description="Disordered" evidence="1">
    <location>
        <begin position="171"/>
        <end position="200"/>
    </location>
</feature>
<feature type="compositionally biased region" description="Basic and acidic residues" evidence="1">
    <location>
        <begin position="171"/>
        <end position="181"/>
    </location>
</feature>
<keyword evidence="3" id="KW-1185">Reference proteome</keyword>
<organism evidence="2 3">
    <name type="scientific">Asparagus officinalis</name>
    <name type="common">Garden asparagus</name>
    <dbReference type="NCBI Taxonomy" id="4686"/>
    <lineage>
        <taxon>Eukaryota</taxon>
        <taxon>Viridiplantae</taxon>
        <taxon>Streptophyta</taxon>
        <taxon>Embryophyta</taxon>
        <taxon>Tracheophyta</taxon>
        <taxon>Spermatophyta</taxon>
        <taxon>Magnoliopsida</taxon>
        <taxon>Liliopsida</taxon>
        <taxon>Asparagales</taxon>
        <taxon>Asparagaceae</taxon>
        <taxon>Asparagoideae</taxon>
        <taxon>Asparagus</taxon>
    </lineage>
</organism>
<reference evidence="3" key="1">
    <citation type="journal article" date="2017" name="Nat. Commun.">
        <title>The asparagus genome sheds light on the origin and evolution of a young Y chromosome.</title>
        <authorList>
            <person name="Harkess A."/>
            <person name="Zhou J."/>
            <person name="Xu C."/>
            <person name="Bowers J.E."/>
            <person name="Van der Hulst R."/>
            <person name="Ayyampalayam S."/>
            <person name="Mercati F."/>
            <person name="Riccardi P."/>
            <person name="McKain M.R."/>
            <person name="Kakrana A."/>
            <person name="Tang H."/>
            <person name="Ray J."/>
            <person name="Groenendijk J."/>
            <person name="Arikit S."/>
            <person name="Mathioni S.M."/>
            <person name="Nakano M."/>
            <person name="Shan H."/>
            <person name="Telgmann-Rauber A."/>
            <person name="Kanno A."/>
            <person name="Yue Z."/>
            <person name="Chen H."/>
            <person name="Li W."/>
            <person name="Chen Y."/>
            <person name="Xu X."/>
            <person name="Zhang Y."/>
            <person name="Luo S."/>
            <person name="Chen H."/>
            <person name="Gao J."/>
            <person name="Mao Z."/>
            <person name="Pires J.C."/>
            <person name="Luo M."/>
            <person name="Kudrna D."/>
            <person name="Wing R.A."/>
            <person name="Meyers B.C."/>
            <person name="Yi K."/>
            <person name="Kong H."/>
            <person name="Lavrijsen P."/>
            <person name="Sunseri F."/>
            <person name="Falavigna A."/>
            <person name="Ye Y."/>
            <person name="Leebens-Mack J.H."/>
            <person name="Chen G."/>
        </authorList>
    </citation>
    <scope>NUCLEOTIDE SEQUENCE [LARGE SCALE GENOMIC DNA]</scope>
    <source>
        <strain evidence="3">cv. DH0086</strain>
    </source>
</reference>
<gene>
    <name evidence="2" type="ORF">A4U43_C02F18980</name>
</gene>
<evidence type="ECO:0000256" key="1">
    <source>
        <dbReference type="SAM" id="MobiDB-lite"/>
    </source>
</evidence>
<evidence type="ECO:0000313" key="3">
    <source>
        <dbReference type="Proteomes" id="UP000243459"/>
    </source>
</evidence>
<accession>A0A5P1FM24</accession>
<evidence type="ECO:0000313" key="2">
    <source>
        <dbReference type="EMBL" id="ONK78457.1"/>
    </source>
</evidence>
<dbReference type="Gramene" id="ONK78457">
    <property type="protein sequence ID" value="ONK78457"/>
    <property type="gene ID" value="A4U43_C02F18980"/>
</dbReference>
<protein>
    <submittedName>
        <fullName evidence="2">Uncharacterized protein</fullName>
    </submittedName>
</protein>
<dbReference type="Proteomes" id="UP000243459">
    <property type="component" value="Chromosome 2"/>
</dbReference>
<name>A0A5P1FM24_ASPOF</name>
<proteinExistence type="predicted"/>
<dbReference type="EMBL" id="CM007382">
    <property type="protein sequence ID" value="ONK78457.1"/>
    <property type="molecule type" value="Genomic_DNA"/>
</dbReference>
<sequence>MNHITPESSYRVDFASSHAVGEDAFASVSAARSLHLRNYRPNRAAKSTEKRATTEDARLLRACKKTRGKNKAHRLRPSPETDEPTFPLHFDEEFHIIGPNAERFGQYIGQIRRRFTDFPLHLNWCAHHERSFGNFFLQAQKDYELLPQDPYCSLNLPVIYRGINTKMQERMEAKRNKVNRESKKRGRATYTSGSKSMVRAKQRVSSNRRIGWLLKCLEGVSGYPRDISGSNK</sequence>
<dbReference type="AlphaFoldDB" id="A0A5P1FM24"/>